<sequence length="160" mass="18528">MNKRWKIILAFCGVFLAGAVVGGLAARRGLASKAPPPRHGSGRSLESFAPSVMRRYTARLELDEAQREQLREIVHQAERELRELRGNTFQETIAIGDKMNAQVERLLRSDQRDRFETLKQDVQKYWERERIRREQAQRPGDNGKREPRPGSGHSEKRPQR</sequence>
<keyword evidence="1" id="KW-0175">Coiled coil</keyword>
<evidence type="ECO:0000313" key="3">
    <source>
        <dbReference type="EMBL" id="KXU36647.1"/>
    </source>
</evidence>
<reference evidence="4" key="1">
    <citation type="submission" date="2016-02" db="EMBL/GenBank/DDBJ databases">
        <authorList>
            <person name="Sanders J.G."/>
            <person name="Lin J.Y."/>
            <person name="Wertz J.T."/>
            <person name="Russell J.A."/>
            <person name="Moreau C.S."/>
            <person name="Powell S."/>
        </authorList>
    </citation>
    <scope>NUCLEOTIDE SEQUENCE [LARGE SCALE GENOMIC DNA]</scope>
    <source>
        <strain evidence="4">CAG34</strain>
    </source>
</reference>
<evidence type="ECO:0000256" key="1">
    <source>
        <dbReference type="SAM" id="Coils"/>
    </source>
</evidence>
<dbReference type="EMBL" id="LSZQ01000029">
    <property type="protein sequence ID" value="KXU36647.1"/>
    <property type="molecule type" value="Genomic_DNA"/>
</dbReference>
<proteinExistence type="predicted"/>
<accession>A0A139SQ37</accession>
<evidence type="ECO:0000313" key="4">
    <source>
        <dbReference type="Proteomes" id="UP000070058"/>
    </source>
</evidence>
<comment type="caution">
    <text evidence="3">The sequence shown here is derived from an EMBL/GenBank/DDBJ whole genome shotgun (WGS) entry which is preliminary data.</text>
</comment>
<evidence type="ECO:0000256" key="2">
    <source>
        <dbReference type="SAM" id="MobiDB-lite"/>
    </source>
</evidence>
<feature type="region of interest" description="Disordered" evidence="2">
    <location>
        <begin position="127"/>
        <end position="160"/>
    </location>
</feature>
<dbReference type="AlphaFoldDB" id="A0A139SQ37"/>
<dbReference type="STRING" id="1548207.AXK11_03710"/>
<dbReference type="RefSeq" id="WP_068629359.1">
    <property type="nucleotide sequence ID" value="NZ_LSZQ01000029.1"/>
</dbReference>
<evidence type="ECO:0008006" key="5">
    <source>
        <dbReference type="Google" id="ProtNLM"/>
    </source>
</evidence>
<organism evidence="3 4">
    <name type="scientific">Cephaloticoccus primus</name>
    <dbReference type="NCBI Taxonomy" id="1548207"/>
    <lineage>
        <taxon>Bacteria</taxon>
        <taxon>Pseudomonadati</taxon>
        <taxon>Verrucomicrobiota</taxon>
        <taxon>Opitutia</taxon>
        <taxon>Opitutales</taxon>
        <taxon>Opitutaceae</taxon>
        <taxon>Cephaloticoccus</taxon>
    </lineage>
</organism>
<gene>
    <name evidence="3" type="ORF">AXK11_03710</name>
</gene>
<name>A0A139SQ37_9BACT</name>
<dbReference type="Proteomes" id="UP000070058">
    <property type="component" value="Unassembled WGS sequence"/>
</dbReference>
<keyword evidence="4" id="KW-1185">Reference proteome</keyword>
<feature type="coiled-coil region" evidence="1">
    <location>
        <begin position="53"/>
        <end position="87"/>
    </location>
</feature>
<protein>
    <recommendedName>
        <fullName evidence="5">Periplasmic heavy metal sensor</fullName>
    </recommendedName>
</protein>